<comment type="caution">
    <text evidence="6">The sequence shown here is derived from an EMBL/GenBank/DDBJ whole genome shotgun (WGS) entry which is preliminary data.</text>
</comment>
<evidence type="ECO:0000256" key="1">
    <source>
        <dbReference type="ARBA" id="ARBA00022553"/>
    </source>
</evidence>
<dbReference type="SUPFAM" id="SSF50249">
    <property type="entry name" value="Nucleic acid-binding proteins"/>
    <property type="match status" value="1"/>
</dbReference>
<dbReference type="InterPro" id="IPR011129">
    <property type="entry name" value="CSD"/>
</dbReference>
<keyword evidence="4" id="KW-1133">Transmembrane helix</keyword>
<feature type="transmembrane region" description="Helical" evidence="4">
    <location>
        <begin position="145"/>
        <end position="165"/>
    </location>
</feature>
<dbReference type="PANTHER" id="PTHR12962:SF1">
    <property type="entry name" value="COLD SHOCK DOMAIN-CONTAINING PROTEIN CG9705"/>
    <property type="match status" value="1"/>
</dbReference>
<dbReference type="InterPro" id="IPR002059">
    <property type="entry name" value="CSP_DNA-bd"/>
</dbReference>
<feature type="transmembrane region" description="Helical" evidence="4">
    <location>
        <begin position="208"/>
        <end position="226"/>
    </location>
</feature>
<proteinExistence type="predicted"/>
<evidence type="ECO:0000313" key="6">
    <source>
        <dbReference type="EMBL" id="ROZ87792.1"/>
    </source>
</evidence>
<sequence>MEQRGELISWNDDKGFGFIQPERAGERVFVHISAMRGDARPVVGMPVFFVAGQDERGRPRAEHMRGEGLSLDRPAIRRKPAAAATSRTGRKPASVATPRKAKTPKRRPASHAGTVRQLPLKLLILALLCALPLLGAISMLSKQAIVWPLAVYLLVSIASFVQYAIDKRSAEIGRWRTPENTLHITELLGGWPGALIAQQVFRHKTRKASFQTVFWLIVLVHQVFWFDHLVLDGELLRAVLAG</sequence>
<evidence type="ECO:0000259" key="5">
    <source>
        <dbReference type="PROSITE" id="PS51857"/>
    </source>
</evidence>
<keyword evidence="4" id="KW-0472">Membrane</keyword>
<name>A0ABX9XLU0_9PSED</name>
<evidence type="ECO:0000256" key="4">
    <source>
        <dbReference type="SAM" id="Phobius"/>
    </source>
</evidence>
<dbReference type="PROSITE" id="PS00352">
    <property type="entry name" value="CSD_1"/>
    <property type="match status" value="1"/>
</dbReference>
<keyword evidence="1" id="KW-0597">Phosphoprotein</keyword>
<dbReference type="Gene3D" id="2.40.50.140">
    <property type="entry name" value="Nucleic acid-binding proteins"/>
    <property type="match status" value="1"/>
</dbReference>
<evidence type="ECO:0000256" key="3">
    <source>
        <dbReference type="SAM" id="MobiDB-lite"/>
    </source>
</evidence>
<evidence type="ECO:0000313" key="7">
    <source>
        <dbReference type="Proteomes" id="UP000275199"/>
    </source>
</evidence>
<gene>
    <name evidence="6" type="ORF">EF096_02695</name>
</gene>
<dbReference type="Proteomes" id="UP000275199">
    <property type="component" value="Unassembled WGS sequence"/>
</dbReference>
<feature type="transmembrane region" description="Helical" evidence="4">
    <location>
        <begin position="120"/>
        <end position="139"/>
    </location>
</feature>
<feature type="region of interest" description="Disordered" evidence="3">
    <location>
        <begin position="77"/>
        <end position="112"/>
    </location>
</feature>
<dbReference type="InterPro" id="IPR010718">
    <property type="entry name" value="DUF1294"/>
</dbReference>
<dbReference type="InterPro" id="IPR052069">
    <property type="entry name" value="Ca-reg_mRNA-binding_domain"/>
</dbReference>
<keyword evidence="4" id="KW-0812">Transmembrane</keyword>
<dbReference type="PANTHER" id="PTHR12962">
    <property type="entry name" value="CALCIUM-REGULATED HEAT STABLE PROTEIN CRHSP-24-RELATED"/>
    <property type="match status" value="1"/>
</dbReference>
<dbReference type="Pfam" id="PF00313">
    <property type="entry name" value="CSD"/>
    <property type="match status" value="1"/>
</dbReference>
<reference evidence="6 7" key="1">
    <citation type="submission" date="2018-11" db="EMBL/GenBank/DDBJ databases">
        <authorList>
            <person name="Jang G.I."/>
            <person name="Hwang C.Y."/>
        </authorList>
    </citation>
    <scope>NUCLEOTIDE SEQUENCE [LARGE SCALE GENOMIC DNA]</scope>
    <source>
        <strain evidence="6 7">SSM26</strain>
    </source>
</reference>
<comment type="subcellular location">
    <subcellularLocation>
        <location evidence="2">Cytoplasm</location>
    </subcellularLocation>
</comment>
<dbReference type="EMBL" id="RKKU01000002">
    <property type="protein sequence ID" value="ROZ87792.1"/>
    <property type="molecule type" value="Genomic_DNA"/>
</dbReference>
<dbReference type="CDD" id="cd04458">
    <property type="entry name" value="CSP_CDS"/>
    <property type="match status" value="1"/>
</dbReference>
<dbReference type="SMART" id="SM00357">
    <property type="entry name" value="CSP"/>
    <property type="match status" value="1"/>
</dbReference>
<feature type="domain" description="CSD" evidence="5">
    <location>
        <begin position="2"/>
        <end position="66"/>
    </location>
</feature>
<evidence type="ECO:0000256" key="2">
    <source>
        <dbReference type="RuleBase" id="RU000408"/>
    </source>
</evidence>
<dbReference type="PROSITE" id="PS51857">
    <property type="entry name" value="CSD_2"/>
    <property type="match status" value="1"/>
</dbReference>
<feature type="compositionally biased region" description="Basic residues" evidence="3">
    <location>
        <begin position="99"/>
        <end position="109"/>
    </location>
</feature>
<accession>A0ABX9XLU0</accession>
<dbReference type="InterPro" id="IPR012340">
    <property type="entry name" value="NA-bd_OB-fold"/>
</dbReference>
<dbReference type="InterPro" id="IPR019844">
    <property type="entry name" value="CSD_CS"/>
</dbReference>
<dbReference type="Pfam" id="PF06961">
    <property type="entry name" value="DUF1294"/>
    <property type="match status" value="1"/>
</dbReference>
<organism evidence="6 7">
    <name type="scientific">Pseudomonas neustonica</name>
    <dbReference type="NCBI Taxonomy" id="2487346"/>
    <lineage>
        <taxon>Bacteria</taxon>
        <taxon>Pseudomonadati</taxon>
        <taxon>Pseudomonadota</taxon>
        <taxon>Gammaproteobacteria</taxon>
        <taxon>Pseudomonadales</taxon>
        <taxon>Pseudomonadaceae</taxon>
        <taxon>Pseudomonas</taxon>
    </lineage>
</organism>
<keyword evidence="7" id="KW-1185">Reference proteome</keyword>
<dbReference type="RefSeq" id="WP_123888078.1">
    <property type="nucleotide sequence ID" value="NZ_RKKU01000002.1"/>
</dbReference>
<protein>
    <submittedName>
        <fullName evidence="6">DUF1294 domain-containing protein</fullName>
    </submittedName>
</protein>